<evidence type="ECO:0000256" key="1">
    <source>
        <dbReference type="ARBA" id="ARBA00022448"/>
    </source>
</evidence>
<evidence type="ECO:0000313" key="6">
    <source>
        <dbReference type="Proteomes" id="UP000064137"/>
    </source>
</evidence>
<dbReference type="InterPro" id="IPR050093">
    <property type="entry name" value="ABC_SmlMolc_Importer"/>
</dbReference>
<protein>
    <submittedName>
        <fullName evidence="5">Iron ABC transporter substrate-binding protein</fullName>
    </submittedName>
</protein>
<name>A0A0U4W0Q0_9PSED</name>
<dbReference type="Proteomes" id="UP000064137">
    <property type="component" value="Chromosome"/>
</dbReference>
<organism evidence="5 6">
    <name type="scientific">Pseudomonas oryzihabitans</name>
    <dbReference type="NCBI Taxonomy" id="47885"/>
    <lineage>
        <taxon>Bacteria</taxon>
        <taxon>Pseudomonadati</taxon>
        <taxon>Pseudomonadota</taxon>
        <taxon>Gammaproteobacteria</taxon>
        <taxon>Pseudomonadales</taxon>
        <taxon>Pseudomonadaceae</taxon>
        <taxon>Pseudomonas</taxon>
    </lineage>
</organism>
<dbReference type="AlphaFoldDB" id="A0A0U4W0Q0"/>
<sequence>MTQGTAVRLRHCAKTFAGGRQVLQPLDLDIHPGETLVFLGPSGCGKTTTLRLIAGLEQPDAGGQVLFDDRDVTALPIERRDVGMVFQNYALFPNLDVAGNIAYGLKIRGLTRAERDARVAELLAMMQLEALADRRIQQLSGGQRQRVALARALAPRPRVLLFDEPLAALDAQLREQLRADIGALLRELGTTAVYVTHDQQEALALGDRIVVMGDGRIAQIGTPAQIYQRPASRFVAGFVGQLNRFEVRSQTGNEVAVAGGRLPWTGSASTLFCRPEHLEPSTTPAHLVGILVGQFFQGAHSRLLVEVGTGQPLLVDTAQNVQAQPGDLLHLNVHPDALFTLAS</sequence>
<dbReference type="SUPFAM" id="SSF50331">
    <property type="entry name" value="MOP-like"/>
    <property type="match status" value="1"/>
</dbReference>
<dbReference type="InterPro" id="IPR013611">
    <property type="entry name" value="Transp-assoc_OB_typ2"/>
</dbReference>
<keyword evidence="2" id="KW-0547">Nucleotide-binding</keyword>
<gene>
    <name evidence="5" type="ORF">APT59_12420</name>
</gene>
<dbReference type="GO" id="GO:0016887">
    <property type="term" value="F:ATP hydrolysis activity"/>
    <property type="evidence" value="ECO:0007669"/>
    <property type="project" value="InterPro"/>
</dbReference>
<keyword evidence="1" id="KW-0813">Transport</keyword>
<dbReference type="GO" id="GO:0140359">
    <property type="term" value="F:ABC-type transporter activity"/>
    <property type="evidence" value="ECO:0007669"/>
    <property type="project" value="UniProtKB-ARBA"/>
</dbReference>
<dbReference type="InterPro" id="IPR003593">
    <property type="entry name" value="AAA+_ATPase"/>
</dbReference>
<evidence type="ECO:0000256" key="3">
    <source>
        <dbReference type="ARBA" id="ARBA00022840"/>
    </source>
</evidence>
<dbReference type="PROSITE" id="PS50893">
    <property type="entry name" value="ABC_TRANSPORTER_2"/>
    <property type="match status" value="1"/>
</dbReference>
<dbReference type="PROSITE" id="PS00211">
    <property type="entry name" value="ABC_TRANSPORTER_1"/>
    <property type="match status" value="1"/>
</dbReference>
<dbReference type="PANTHER" id="PTHR42781:SF4">
    <property type="entry name" value="SPERMIDINE_PUTRESCINE IMPORT ATP-BINDING PROTEIN POTA"/>
    <property type="match status" value="1"/>
</dbReference>
<evidence type="ECO:0000313" key="5">
    <source>
        <dbReference type="EMBL" id="ALZ84952.1"/>
    </source>
</evidence>
<evidence type="ECO:0000256" key="2">
    <source>
        <dbReference type="ARBA" id="ARBA00022741"/>
    </source>
</evidence>
<feature type="domain" description="ABC transporter" evidence="4">
    <location>
        <begin position="7"/>
        <end position="239"/>
    </location>
</feature>
<dbReference type="KEGG" id="por:APT59_12420"/>
<dbReference type="SUPFAM" id="SSF52540">
    <property type="entry name" value="P-loop containing nucleoside triphosphate hydrolases"/>
    <property type="match status" value="1"/>
</dbReference>
<dbReference type="GO" id="GO:0005524">
    <property type="term" value="F:ATP binding"/>
    <property type="evidence" value="ECO:0007669"/>
    <property type="project" value="UniProtKB-KW"/>
</dbReference>
<dbReference type="Gene3D" id="3.40.50.300">
    <property type="entry name" value="P-loop containing nucleotide triphosphate hydrolases"/>
    <property type="match status" value="1"/>
</dbReference>
<dbReference type="RefSeq" id="WP_059315126.1">
    <property type="nucleotide sequence ID" value="NZ_CP013987.1"/>
</dbReference>
<dbReference type="Pfam" id="PF08402">
    <property type="entry name" value="TOBE_2"/>
    <property type="match status" value="1"/>
</dbReference>
<dbReference type="OrthoDB" id="9802264at2"/>
<dbReference type="EMBL" id="CP013987">
    <property type="protein sequence ID" value="ALZ84952.1"/>
    <property type="molecule type" value="Genomic_DNA"/>
</dbReference>
<dbReference type="InterPro" id="IPR017871">
    <property type="entry name" value="ABC_transporter-like_CS"/>
</dbReference>
<dbReference type="InterPro" id="IPR008995">
    <property type="entry name" value="Mo/tungstate-bd_C_term_dom"/>
</dbReference>
<dbReference type="Pfam" id="PF00005">
    <property type="entry name" value="ABC_tran"/>
    <property type="match status" value="1"/>
</dbReference>
<reference evidence="5 6" key="1">
    <citation type="submission" date="2016-01" db="EMBL/GenBank/DDBJ databases">
        <title>Annotation of Pseudomonas oryzihabitans USDA-ARS-USMARC-56511.</title>
        <authorList>
            <person name="Harhay G.P."/>
            <person name="Harhay D.M."/>
            <person name="Smith T.P.L."/>
            <person name="Bono J.L."/>
            <person name="Heaton M.P."/>
            <person name="Clawson M.L."/>
            <person name="Chitko-Mckown C.G."/>
            <person name="Capik S.F."/>
            <person name="DeDonder K.D."/>
            <person name="Apley M.D."/>
            <person name="Lubbers B.V."/>
            <person name="White B.J."/>
            <person name="Larson R.L."/>
        </authorList>
    </citation>
    <scope>NUCLEOTIDE SEQUENCE [LARGE SCALE GENOMIC DNA]</scope>
    <source>
        <strain evidence="5 6">USDA-ARS-USMARC-56511</strain>
    </source>
</reference>
<dbReference type="SMART" id="SM00382">
    <property type="entry name" value="AAA"/>
    <property type="match status" value="1"/>
</dbReference>
<dbReference type="GO" id="GO:0043190">
    <property type="term" value="C:ATP-binding cassette (ABC) transporter complex"/>
    <property type="evidence" value="ECO:0007669"/>
    <property type="project" value="InterPro"/>
</dbReference>
<accession>A0A0U4W0Q0</accession>
<dbReference type="InterPro" id="IPR003439">
    <property type="entry name" value="ABC_transporter-like_ATP-bd"/>
</dbReference>
<dbReference type="FunFam" id="3.40.50.300:FF:000042">
    <property type="entry name" value="Maltose/maltodextrin ABC transporter, ATP-binding protein"/>
    <property type="match status" value="1"/>
</dbReference>
<dbReference type="PANTHER" id="PTHR42781">
    <property type="entry name" value="SPERMIDINE/PUTRESCINE IMPORT ATP-BINDING PROTEIN POTA"/>
    <property type="match status" value="1"/>
</dbReference>
<keyword evidence="3" id="KW-0067">ATP-binding</keyword>
<evidence type="ECO:0000259" key="4">
    <source>
        <dbReference type="PROSITE" id="PS50893"/>
    </source>
</evidence>
<proteinExistence type="predicted"/>
<dbReference type="InterPro" id="IPR027417">
    <property type="entry name" value="P-loop_NTPase"/>
</dbReference>